<keyword evidence="5" id="KW-0732">Signal</keyword>
<protein>
    <submittedName>
        <fullName evidence="7">Putative cytochrome c, associated with quino(Hemo)protein alcohol dehydrogenase</fullName>
    </submittedName>
</protein>
<evidence type="ECO:0000259" key="6">
    <source>
        <dbReference type="PROSITE" id="PS51007"/>
    </source>
</evidence>
<name>A0A4Q0T2L3_9BACT</name>
<dbReference type="SUPFAM" id="SSF46626">
    <property type="entry name" value="Cytochrome c"/>
    <property type="match status" value="2"/>
</dbReference>
<comment type="caution">
    <text evidence="7">The sequence shown here is derived from an EMBL/GenBank/DDBJ whole genome shotgun (WGS) entry which is preliminary data.</text>
</comment>
<feature type="domain" description="Cytochrome c" evidence="6">
    <location>
        <begin position="162"/>
        <end position="286"/>
    </location>
</feature>
<dbReference type="Pfam" id="PF13442">
    <property type="entry name" value="Cytochrome_CBB3"/>
    <property type="match status" value="1"/>
</dbReference>
<dbReference type="RefSeq" id="WP_128913754.1">
    <property type="nucleotide sequence ID" value="NZ_RDSM01000002.1"/>
</dbReference>
<reference evidence="7 8" key="1">
    <citation type="submission" date="2018-11" db="EMBL/GenBank/DDBJ databases">
        <authorList>
            <person name="Mardanov A.V."/>
            <person name="Ravin N.V."/>
            <person name="Dedysh S.N."/>
        </authorList>
    </citation>
    <scope>NUCLEOTIDE SEQUENCE [LARGE SCALE GENOMIC DNA]</scope>
    <source>
        <strain evidence="7 8">AF10</strain>
    </source>
</reference>
<dbReference type="GO" id="GO:0009055">
    <property type="term" value="F:electron transfer activity"/>
    <property type="evidence" value="ECO:0007669"/>
    <property type="project" value="InterPro"/>
</dbReference>
<dbReference type="PANTHER" id="PTHR33751">
    <property type="entry name" value="CBB3-TYPE CYTOCHROME C OXIDASE SUBUNIT FIXP"/>
    <property type="match status" value="1"/>
</dbReference>
<feature type="domain" description="Cytochrome c" evidence="6">
    <location>
        <begin position="62"/>
        <end position="141"/>
    </location>
</feature>
<evidence type="ECO:0000256" key="3">
    <source>
        <dbReference type="ARBA" id="ARBA00023004"/>
    </source>
</evidence>
<keyword evidence="1 4" id="KW-0349">Heme</keyword>
<keyword evidence="3 4" id="KW-0408">Iron</keyword>
<dbReference type="PROSITE" id="PS51007">
    <property type="entry name" value="CYTC"/>
    <property type="match status" value="2"/>
</dbReference>
<sequence length="286" mass="30443">MTFFRGTNLRKSFLALATPVALSAAIVAFGHAQNATPAAAARPRSTVGSQGPLPVHEVFTKASIDSGGTLFQQNCAFCHGKDAGGGESGPDLTRSKLVTSDKNGEAIGAVIKSGRVEKGMPRFTLPDTDVMNLVAFVHSQQDKAMSQTGVRKGVDVSDLQTGNVEAGKAYFNGAGTCSTCHSPTGNLAGIASKYEGLKLEEQMLYPSDAKAKVTVTTSARKTLTGQLSYIDEFTVGLTDSDGIYHSWPTDNVRYKVDAPFKAHVALFDKYTDADIHNLMAYLQTLR</sequence>
<feature type="signal peptide" evidence="5">
    <location>
        <begin position="1"/>
        <end position="32"/>
    </location>
</feature>
<evidence type="ECO:0000256" key="2">
    <source>
        <dbReference type="ARBA" id="ARBA00022723"/>
    </source>
</evidence>
<evidence type="ECO:0000313" key="7">
    <source>
        <dbReference type="EMBL" id="RXH56258.1"/>
    </source>
</evidence>
<dbReference type="GO" id="GO:0020037">
    <property type="term" value="F:heme binding"/>
    <property type="evidence" value="ECO:0007669"/>
    <property type="project" value="InterPro"/>
</dbReference>
<dbReference type="AlphaFoldDB" id="A0A4Q0T2L3"/>
<dbReference type="OrthoDB" id="232040at2"/>
<evidence type="ECO:0000256" key="4">
    <source>
        <dbReference type="PROSITE-ProRule" id="PRU00433"/>
    </source>
</evidence>
<dbReference type="InterPro" id="IPR036909">
    <property type="entry name" value="Cyt_c-like_dom_sf"/>
</dbReference>
<keyword evidence="8" id="KW-1185">Reference proteome</keyword>
<evidence type="ECO:0000256" key="1">
    <source>
        <dbReference type="ARBA" id="ARBA00022617"/>
    </source>
</evidence>
<organism evidence="7 8">
    <name type="scientific">Granulicella sibirica</name>
    <dbReference type="NCBI Taxonomy" id="2479048"/>
    <lineage>
        <taxon>Bacteria</taxon>
        <taxon>Pseudomonadati</taxon>
        <taxon>Acidobacteriota</taxon>
        <taxon>Terriglobia</taxon>
        <taxon>Terriglobales</taxon>
        <taxon>Acidobacteriaceae</taxon>
        <taxon>Granulicella</taxon>
    </lineage>
</organism>
<reference evidence="8" key="2">
    <citation type="submission" date="2019-02" db="EMBL/GenBank/DDBJ databases">
        <title>Granulicella sibirica sp. nov., a psychrotolerant acidobacterium isolated from an organic soil layer in forested tundra, West Siberia.</title>
        <authorList>
            <person name="Oshkin I.Y."/>
            <person name="Kulichevskaya I.S."/>
            <person name="Rijpstra W.I.C."/>
            <person name="Sinninghe Damste J.S."/>
            <person name="Rakitin A.L."/>
            <person name="Ravin N.V."/>
            <person name="Dedysh S.N."/>
        </authorList>
    </citation>
    <scope>NUCLEOTIDE SEQUENCE [LARGE SCALE GENOMIC DNA]</scope>
    <source>
        <strain evidence="8">AF10</strain>
    </source>
</reference>
<proteinExistence type="predicted"/>
<evidence type="ECO:0000256" key="5">
    <source>
        <dbReference type="SAM" id="SignalP"/>
    </source>
</evidence>
<dbReference type="InterPro" id="IPR009056">
    <property type="entry name" value="Cyt_c-like_dom"/>
</dbReference>
<dbReference type="PANTHER" id="PTHR33751:SF1">
    <property type="entry name" value="CBB3-TYPE CYTOCHROME C OXIDASE SUBUNIT FIXP"/>
    <property type="match status" value="1"/>
</dbReference>
<dbReference type="Proteomes" id="UP000289437">
    <property type="component" value="Unassembled WGS sequence"/>
</dbReference>
<gene>
    <name evidence="7" type="ORF">GRAN_3115</name>
</gene>
<accession>A0A4Q0T2L3</accession>
<feature type="chain" id="PRO_5020789144" evidence="5">
    <location>
        <begin position="33"/>
        <end position="286"/>
    </location>
</feature>
<keyword evidence="2 4" id="KW-0479">Metal-binding</keyword>
<dbReference type="EMBL" id="RDSM01000002">
    <property type="protein sequence ID" value="RXH56258.1"/>
    <property type="molecule type" value="Genomic_DNA"/>
</dbReference>
<evidence type="ECO:0000313" key="8">
    <source>
        <dbReference type="Proteomes" id="UP000289437"/>
    </source>
</evidence>
<dbReference type="GO" id="GO:0046872">
    <property type="term" value="F:metal ion binding"/>
    <property type="evidence" value="ECO:0007669"/>
    <property type="project" value="UniProtKB-KW"/>
</dbReference>
<dbReference type="Gene3D" id="1.10.760.10">
    <property type="entry name" value="Cytochrome c-like domain"/>
    <property type="match status" value="2"/>
</dbReference>
<dbReference type="InterPro" id="IPR050597">
    <property type="entry name" value="Cytochrome_c_Oxidase_Subunit"/>
</dbReference>